<dbReference type="EMBL" id="MT145079">
    <property type="protein sequence ID" value="QJI03335.1"/>
    <property type="molecule type" value="Genomic_DNA"/>
</dbReference>
<sequence>MKKPESKSIIKYIHTINGSPAIFHKGGQICYTTYNRATKLVNSLSQIKKEQKLSKKWRKKMGFLNSIIKYGWIKIAIDKEEESK</sequence>
<accession>A0A6H1ZRX2</accession>
<evidence type="ECO:0000313" key="1">
    <source>
        <dbReference type="EMBL" id="QJA50212.1"/>
    </source>
</evidence>
<dbReference type="AlphaFoldDB" id="A0A6H1ZRX2"/>
<organism evidence="1">
    <name type="scientific">viral metagenome</name>
    <dbReference type="NCBI Taxonomy" id="1070528"/>
    <lineage>
        <taxon>unclassified sequences</taxon>
        <taxon>metagenomes</taxon>
        <taxon>organismal metagenomes</taxon>
    </lineage>
</organism>
<reference evidence="1" key="1">
    <citation type="submission" date="2020-03" db="EMBL/GenBank/DDBJ databases">
        <title>The deep terrestrial virosphere.</title>
        <authorList>
            <person name="Holmfeldt K."/>
            <person name="Nilsson E."/>
            <person name="Simone D."/>
            <person name="Lopez-Fernandez M."/>
            <person name="Wu X."/>
            <person name="de Brujin I."/>
            <person name="Lundin D."/>
            <person name="Andersson A."/>
            <person name="Bertilsson S."/>
            <person name="Dopson M."/>
        </authorList>
    </citation>
    <scope>NUCLEOTIDE SEQUENCE</scope>
    <source>
        <strain evidence="1">TM448A01641</strain>
        <strain evidence="2">TM448B04448</strain>
    </source>
</reference>
<gene>
    <name evidence="1" type="ORF">TM448A01641_0008</name>
    <name evidence="2" type="ORF">TM448B04448_0003</name>
</gene>
<dbReference type="EMBL" id="MT144181">
    <property type="protein sequence ID" value="QJA50212.1"/>
    <property type="molecule type" value="Genomic_DNA"/>
</dbReference>
<protein>
    <submittedName>
        <fullName evidence="1">Uncharacterized protein</fullName>
    </submittedName>
</protein>
<evidence type="ECO:0000313" key="2">
    <source>
        <dbReference type="EMBL" id="QJI03335.1"/>
    </source>
</evidence>
<name>A0A6H1ZRX2_9ZZZZ</name>
<proteinExistence type="predicted"/>